<dbReference type="PANTHER" id="PTHR42682:SF3">
    <property type="entry name" value="FORMATE HYDROGENLYASE SUBUNIT 3-RELATED"/>
    <property type="match status" value="1"/>
</dbReference>
<feature type="transmembrane region" description="Helical" evidence="7">
    <location>
        <begin position="185"/>
        <end position="206"/>
    </location>
</feature>
<evidence type="ECO:0000259" key="8">
    <source>
        <dbReference type="Pfam" id="PF00361"/>
    </source>
</evidence>
<feature type="transmembrane region" description="Helical" evidence="7">
    <location>
        <begin position="218"/>
        <end position="240"/>
    </location>
</feature>
<evidence type="ECO:0000256" key="2">
    <source>
        <dbReference type="ARBA" id="ARBA00022475"/>
    </source>
</evidence>
<keyword evidence="6 7" id="KW-0472">Membrane</keyword>
<reference evidence="10" key="1">
    <citation type="journal article" date="2020" name="mSystems">
        <title>Genome- and Community-Level Interaction Insights into Carbon Utilization and Element Cycling Functions of Hydrothermarchaeota in Hydrothermal Sediment.</title>
        <authorList>
            <person name="Zhou Z."/>
            <person name="Liu Y."/>
            <person name="Xu W."/>
            <person name="Pan J."/>
            <person name="Luo Z.H."/>
            <person name="Li M."/>
        </authorList>
    </citation>
    <scope>NUCLEOTIDE SEQUENCE [LARGE SCALE GENOMIC DNA]</scope>
    <source>
        <strain evidence="9">SpSt-629</strain>
        <strain evidence="10">SpSt-658</strain>
    </source>
</reference>
<dbReference type="PANTHER" id="PTHR42682">
    <property type="entry name" value="HYDROGENASE-4 COMPONENT F"/>
    <property type="match status" value="1"/>
</dbReference>
<dbReference type="EMBL" id="DTAU01000096">
    <property type="protein sequence ID" value="HFQ78986.1"/>
    <property type="molecule type" value="Genomic_DNA"/>
</dbReference>
<evidence type="ECO:0000256" key="1">
    <source>
        <dbReference type="ARBA" id="ARBA00004651"/>
    </source>
</evidence>
<organism evidence="10">
    <name type="scientific">Ignisphaera aggregans</name>
    <dbReference type="NCBI Taxonomy" id="334771"/>
    <lineage>
        <taxon>Archaea</taxon>
        <taxon>Thermoproteota</taxon>
        <taxon>Thermoprotei</taxon>
        <taxon>Desulfurococcales</taxon>
        <taxon>Desulfurococcaceae</taxon>
        <taxon>Ignisphaera</taxon>
    </lineage>
</organism>
<gene>
    <name evidence="9" type="ORF">ENT99_04700</name>
    <name evidence="10" type="ORF">ENU31_01650</name>
</gene>
<evidence type="ECO:0000256" key="4">
    <source>
        <dbReference type="ARBA" id="ARBA00022989"/>
    </source>
</evidence>
<evidence type="ECO:0000313" key="10">
    <source>
        <dbReference type="EMBL" id="HGM07103.1"/>
    </source>
</evidence>
<dbReference type="InterPro" id="IPR052175">
    <property type="entry name" value="ComplexI-like_HydComp"/>
</dbReference>
<feature type="transmembrane region" description="Helical" evidence="7">
    <location>
        <begin position="145"/>
        <end position="165"/>
    </location>
</feature>
<evidence type="ECO:0000256" key="7">
    <source>
        <dbReference type="SAM" id="Phobius"/>
    </source>
</evidence>
<feature type="transmembrane region" description="Helical" evidence="7">
    <location>
        <begin position="468"/>
        <end position="487"/>
    </location>
</feature>
<evidence type="ECO:0000256" key="3">
    <source>
        <dbReference type="ARBA" id="ARBA00022692"/>
    </source>
</evidence>
<dbReference type="Pfam" id="PF00361">
    <property type="entry name" value="Proton_antipo_M"/>
    <property type="match status" value="1"/>
</dbReference>
<keyword evidence="5" id="KW-0560">Oxidoreductase</keyword>
<feature type="domain" description="NADH:quinone oxidoreductase/Mrp antiporter transmembrane" evidence="8">
    <location>
        <begin position="111"/>
        <end position="397"/>
    </location>
</feature>
<dbReference type="InterPro" id="IPR001750">
    <property type="entry name" value="ND/Mrp_TM"/>
</dbReference>
<keyword evidence="2" id="KW-1003">Cell membrane</keyword>
<name>A0A7C4D3E7_9CREN</name>
<feature type="transmembrane region" description="Helical" evidence="7">
    <location>
        <begin position="37"/>
        <end position="53"/>
    </location>
</feature>
<evidence type="ECO:0000256" key="6">
    <source>
        <dbReference type="ARBA" id="ARBA00023136"/>
    </source>
</evidence>
<dbReference type="GO" id="GO:0005886">
    <property type="term" value="C:plasma membrane"/>
    <property type="evidence" value="ECO:0007669"/>
    <property type="project" value="UniProtKB-SubCell"/>
</dbReference>
<accession>A0A7C4D3E7</accession>
<dbReference type="GO" id="GO:0016491">
    <property type="term" value="F:oxidoreductase activity"/>
    <property type="evidence" value="ECO:0007669"/>
    <property type="project" value="UniProtKB-KW"/>
</dbReference>
<sequence>MIVVEESFKTIYFILIIVTLIFIVIVGSFKKIRKLRFIGYVGLVLMTLVTYGQDFIDTPSLVFSCLALAIGFSASMYSDTYELKKYRSSDLHILIDLFALSIYLTFLAPTIALFIIFWFLSEIIGFFTIVYEIRTETFRAGLRYLVVSMVPADLALMSFLAYLSLNRGFLNALSTYLTDIPLVTNIMPLHISLITILGFSAKAAIIPLHFWLPDAHSLAPAPASALLSGVMVKMGIYGVMRTLPIIDTQITPAILTGLGILSAIYGGFMALVQIDIKRILAYSTIENTGLMMISLMIYKLTNSVLAYSTSISLALAHSLFKSALFLNAGTVEVIAHTRDIDRLGFLVKIAPKASTSALISALSLMGIPPTLGFIAKLLLFVLLIEFITFNTLWGIFLLVSIVMALSLAIIYSIKYLTVYWGSWKTKKIDVVHVSEEQLVKWEYIPAILSLVLSPLMPLILNIPITMDVIISLILALTLFTIVTMYVYSRVKHITHDTIWLGGELP</sequence>
<comment type="subcellular location">
    <subcellularLocation>
        <location evidence="1">Cell membrane</location>
        <topology evidence="1">Multi-pass membrane protein</topology>
    </subcellularLocation>
</comment>
<feature type="transmembrane region" description="Helical" evidence="7">
    <location>
        <begin position="252"/>
        <end position="272"/>
    </location>
</feature>
<keyword evidence="3 7" id="KW-0812">Transmembrane</keyword>
<evidence type="ECO:0000256" key="5">
    <source>
        <dbReference type="ARBA" id="ARBA00023002"/>
    </source>
</evidence>
<proteinExistence type="predicted"/>
<feature type="transmembrane region" description="Helical" evidence="7">
    <location>
        <begin position="395"/>
        <end position="420"/>
    </location>
</feature>
<comment type="caution">
    <text evidence="10">The sequence shown here is derived from an EMBL/GenBank/DDBJ whole genome shotgun (WGS) entry which is preliminary data.</text>
</comment>
<feature type="transmembrane region" description="Helical" evidence="7">
    <location>
        <begin position="370"/>
        <end position="389"/>
    </location>
</feature>
<dbReference type="EMBL" id="DTCA01000053">
    <property type="protein sequence ID" value="HGM07103.1"/>
    <property type="molecule type" value="Genomic_DNA"/>
</dbReference>
<protein>
    <recommendedName>
        <fullName evidence="8">NADH:quinone oxidoreductase/Mrp antiporter transmembrane domain-containing protein</fullName>
    </recommendedName>
</protein>
<feature type="transmembrane region" description="Helical" evidence="7">
    <location>
        <begin position="279"/>
        <end position="298"/>
    </location>
</feature>
<keyword evidence="4 7" id="KW-1133">Transmembrane helix</keyword>
<dbReference type="AlphaFoldDB" id="A0A7C4D3E7"/>
<dbReference type="PRINTS" id="PR01434">
    <property type="entry name" value="NADHDHGNASE5"/>
</dbReference>
<evidence type="ECO:0000313" key="9">
    <source>
        <dbReference type="EMBL" id="HFQ78986.1"/>
    </source>
</evidence>
<feature type="transmembrane region" description="Helical" evidence="7">
    <location>
        <begin position="12"/>
        <end position="30"/>
    </location>
</feature>